<evidence type="ECO:0000313" key="1">
    <source>
        <dbReference type="EMBL" id="CAL1672128.1"/>
    </source>
</evidence>
<name>A0AAV2MX96_9HYME</name>
<dbReference type="Proteomes" id="UP001497644">
    <property type="component" value="Unassembled WGS sequence"/>
</dbReference>
<dbReference type="AlphaFoldDB" id="A0AAV2MX96"/>
<protein>
    <submittedName>
        <fullName evidence="1">Uncharacterized protein</fullName>
    </submittedName>
</protein>
<proteinExistence type="predicted"/>
<comment type="caution">
    <text evidence="1">The sequence shown here is derived from an EMBL/GenBank/DDBJ whole genome shotgun (WGS) entry which is preliminary data.</text>
</comment>
<dbReference type="EMBL" id="CAXIPU020000446">
    <property type="protein sequence ID" value="CAL1672128.1"/>
    <property type="molecule type" value="Genomic_DNA"/>
</dbReference>
<reference evidence="1" key="1">
    <citation type="submission" date="2024-04" db="EMBL/GenBank/DDBJ databases">
        <authorList>
            <consortium name="Molecular Ecology Group"/>
        </authorList>
    </citation>
    <scope>NUCLEOTIDE SEQUENCE</scope>
</reference>
<evidence type="ECO:0000313" key="2">
    <source>
        <dbReference type="Proteomes" id="UP001497644"/>
    </source>
</evidence>
<sequence>MHSEISSLTSNYTELIYRNFESSLNERTDCLSTIIKAVKPPWNKLSAYTGKYFKPYPEIRQENMLLMENKNTQQKKITLLPNGSLCPAVVVENHTYFLQNTCSFDSVVQVLATAGIDNVQ</sequence>
<organism evidence="1 2">
    <name type="scientific">Lasius platythorax</name>
    <dbReference type="NCBI Taxonomy" id="488582"/>
    <lineage>
        <taxon>Eukaryota</taxon>
        <taxon>Metazoa</taxon>
        <taxon>Ecdysozoa</taxon>
        <taxon>Arthropoda</taxon>
        <taxon>Hexapoda</taxon>
        <taxon>Insecta</taxon>
        <taxon>Pterygota</taxon>
        <taxon>Neoptera</taxon>
        <taxon>Endopterygota</taxon>
        <taxon>Hymenoptera</taxon>
        <taxon>Apocrita</taxon>
        <taxon>Aculeata</taxon>
        <taxon>Formicoidea</taxon>
        <taxon>Formicidae</taxon>
        <taxon>Formicinae</taxon>
        <taxon>Lasius</taxon>
        <taxon>Lasius</taxon>
    </lineage>
</organism>
<accession>A0AAV2MX96</accession>
<keyword evidence="2" id="KW-1185">Reference proteome</keyword>
<gene>
    <name evidence="1" type="ORF">LPLAT_LOCUS5534</name>
</gene>